<name>A0ABU8TJX6_9HYPH</name>
<dbReference type="InterPro" id="IPR006645">
    <property type="entry name" value="NGN-like_dom"/>
</dbReference>
<dbReference type="Gene3D" id="3.30.70.940">
    <property type="entry name" value="NusG, N-terminal domain"/>
    <property type="match status" value="1"/>
</dbReference>
<dbReference type="SUPFAM" id="SSF82679">
    <property type="entry name" value="N-utilization substance G protein NusG, N-terminal domain"/>
    <property type="match status" value="1"/>
</dbReference>
<feature type="domain" description="NusG-like N-terminal" evidence="2">
    <location>
        <begin position="30"/>
        <end position="127"/>
    </location>
</feature>
<dbReference type="EMBL" id="JBAKIA010000005">
    <property type="protein sequence ID" value="MEJ8474469.1"/>
    <property type="molecule type" value="Genomic_DNA"/>
</dbReference>
<dbReference type="InterPro" id="IPR036735">
    <property type="entry name" value="NGN_dom_sf"/>
</dbReference>
<evidence type="ECO:0000256" key="1">
    <source>
        <dbReference type="ARBA" id="ARBA00023163"/>
    </source>
</evidence>
<gene>
    <name evidence="3" type="ORF">V6575_10245</name>
</gene>
<comment type="caution">
    <text evidence="3">The sequence shown here is derived from an EMBL/GenBank/DDBJ whole genome shotgun (WGS) entry which is preliminary data.</text>
</comment>
<keyword evidence="4" id="KW-1185">Reference proteome</keyword>
<evidence type="ECO:0000313" key="4">
    <source>
        <dbReference type="Proteomes" id="UP001385499"/>
    </source>
</evidence>
<proteinExistence type="predicted"/>
<evidence type="ECO:0000259" key="2">
    <source>
        <dbReference type="Pfam" id="PF02357"/>
    </source>
</evidence>
<reference evidence="3 4" key="1">
    <citation type="submission" date="2024-02" db="EMBL/GenBank/DDBJ databases">
        <title>Roseibium algae sp. nov., isolated from marine alga (Grateloupia sp.), showing potential in myo-inositol conversion.</title>
        <authorList>
            <person name="Wang Y."/>
        </authorList>
    </citation>
    <scope>NUCLEOTIDE SEQUENCE [LARGE SCALE GENOMIC DNA]</scope>
    <source>
        <strain evidence="3 4">H3510</strain>
    </source>
</reference>
<keyword evidence="1" id="KW-0804">Transcription</keyword>
<dbReference type="Proteomes" id="UP001385499">
    <property type="component" value="Unassembled WGS sequence"/>
</dbReference>
<dbReference type="Pfam" id="PF02357">
    <property type="entry name" value="NusG"/>
    <property type="match status" value="1"/>
</dbReference>
<protein>
    <submittedName>
        <fullName evidence="3">Transcription termination/antitermination NusG family protein</fullName>
    </submittedName>
</protein>
<dbReference type="RefSeq" id="WP_340274215.1">
    <property type="nucleotide sequence ID" value="NZ_JBAKIA010000005.1"/>
</dbReference>
<dbReference type="CDD" id="cd09886">
    <property type="entry name" value="NGN_SP"/>
    <property type="match status" value="1"/>
</dbReference>
<accession>A0ABU8TJX6</accession>
<organism evidence="3 4">
    <name type="scientific">Roseibium algae</name>
    <dbReference type="NCBI Taxonomy" id="3123038"/>
    <lineage>
        <taxon>Bacteria</taxon>
        <taxon>Pseudomonadati</taxon>
        <taxon>Pseudomonadota</taxon>
        <taxon>Alphaproteobacteria</taxon>
        <taxon>Hyphomicrobiales</taxon>
        <taxon>Stappiaceae</taxon>
        <taxon>Roseibium</taxon>
    </lineage>
</organism>
<sequence length="202" mass="22179">MSKLQQIPVTRALMADYGLLKQLVGCAGIDWIVIRTNPACEMRALESLRAAGLIAWLPMVSETRKHGRSKTISDASRPLCTRYLFVGLDRMGGKDSNLARVCDGVEKILSFHLDSRPHIVPKAQMAVIVDQVRKAQTNRKYEELQGFDIGSKFMLLTDAFKGFEATVTAYDAAKGMVTGTALMLGQEVPVVAPVDKIRAVGR</sequence>
<evidence type="ECO:0000313" key="3">
    <source>
        <dbReference type="EMBL" id="MEJ8474469.1"/>
    </source>
</evidence>